<keyword evidence="4" id="KW-0274">FAD</keyword>
<dbReference type="OrthoDB" id="417877at2759"/>
<dbReference type="InterPro" id="IPR002938">
    <property type="entry name" value="FAD-bd"/>
</dbReference>
<keyword evidence="9" id="KW-1185">Reference proteome</keyword>
<comment type="caution">
    <text evidence="8">The sequence shown here is derived from an EMBL/GenBank/DDBJ whole genome shotgun (WGS) entry which is preliminary data.</text>
</comment>
<evidence type="ECO:0000313" key="8">
    <source>
        <dbReference type="EMBL" id="CAG9988159.1"/>
    </source>
</evidence>
<dbReference type="Proteomes" id="UP000754883">
    <property type="component" value="Unassembled WGS sequence"/>
</dbReference>
<evidence type="ECO:0000313" key="9">
    <source>
        <dbReference type="Proteomes" id="UP000754883"/>
    </source>
</evidence>
<evidence type="ECO:0000256" key="4">
    <source>
        <dbReference type="ARBA" id="ARBA00022827"/>
    </source>
</evidence>
<dbReference type="GO" id="GO:0071949">
    <property type="term" value="F:FAD binding"/>
    <property type="evidence" value="ECO:0007669"/>
    <property type="project" value="InterPro"/>
</dbReference>
<proteinExistence type="inferred from homology"/>
<keyword evidence="5" id="KW-0560">Oxidoreductase</keyword>
<dbReference type="EMBL" id="CABFNO020001446">
    <property type="protein sequence ID" value="CAG9988159.1"/>
    <property type="molecule type" value="Genomic_DNA"/>
</dbReference>
<name>A0A9N9UH71_9HYPO</name>
<dbReference type="PANTHER" id="PTHR46720:SF3">
    <property type="entry name" value="FAD-BINDING DOMAIN-CONTAINING PROTEIN-RELATED"/>
    <property type="match status" value="1"/>
</dbReference>
<accession>A0A9N9UH71</accession>
<evidence type="ECO:0000256" key="2">
    <source>
        <dbReference type="ARBA" id="ARBA00007992"/>
    </source>
</evidence>
<evidence type="ECO:0000256" key="5">
    <source>
        <dbReference type="ARBA" id="ARBA00023002"/>
    </source>
</evidence>
<evidence type="ECO:0000256" key="3">
    <source>
        <dbReference type="ARBA" id="ARBA00022630"/>
    </source>
</evidence>
<dbReference type="InterPro" id="IPR051104">
    <property type="entry name" value="FAD_monoxygenase"/>
</dbReference>
<dbReference type="Pfam" id="PF01494">
    <property type="entry name" value="FAD_binding_3"/>
    <property type="match status" value="1"/>
</dbReference>
<dbReference type="PRINTS" id="PR00420">
    <property type="entry name" value="RNGMNOXGNASE"/>
</dbReference>
<evidence type="ECO:0000256" key="1">
    <source>
        <dbReference type="ARBA" id="ARBA00001974"/>
    </source>
</evidence>
<dbReference type="SUPFAM" id="SSF54373">
    <property type="entry name" value="FAD-linked reductases, C-terminal domain"/>
    <property type="match status" value="1"/>
</dbReference>
<evidence type="ECO:0000256" key="6">
    <source>
        <dbReference type="ARBA" id="ARBA00023033"/>
    </source>
</evidence>
<sequence length="434" mass="47484">MGSESRLDYAIIGGGISGLSLAIALHHRGVSVHIYERARKFGEIGAGVSFTSNALQSMKICHPGIHDAFEKVSTRNVWPSKQHVWFDYYNGQQKEEVASKKPAFSITNDLGQRGVHRAHFLDELVKMIPSDISSFGKELERYERGSDGVYTLFFADGSTARADAIIACDGIKSRVRQLMFGIDHECAFPSYTHKYAYRALIPMADAVAVIGSEKAENACMHMGKGGHVLTFPVNQGQTVNIVAFHTTEKEWPDRVRLTAPATREDALRDFADFGNTVTDLLRLSPQELDTWAIFDLGDNPPPTFAKDGVCLVGDAAHATSPHHGAGAGLCIEDAAVLAELLSDKRVVTRRDAEHAFATFDAVRRERGSWLVQSSRHIGNAYEWLVPGLEDNLDRIEADINRRNGIIANVDVASMCSQAVAELGSGYDIIAGAKI</sequence>
<gene>
    <name evidence="8" type="ORF">CBYS24578_00017732</name>
</gene>
<organism evidence="8 9">
    <name type="scientific">Clonostachys byssicola</name>
    <dbReference type="NCBI Taxonomy" id="160290"/>
    <lineage>
        <taxon>Eukaryota</taxon>
        <taxon>Fungi</taxon>
        <taxon>Dikarya</taxon>
        <taxon>Ascomycota</taxon>
        <taxon>Pezizomycotina</taxon>
        <taxon>Sordariomycetes</taxon>
        <taxon>Hypocreomycetidae</taxon>
        <taxon>Hypocreales</taxon>
        <taxon>Bionectriaceae</taxon>
        <taxon>Clonostachys</taxon>
    </lineage>
</organism>
<protein>
    <recommendedName>
        <fullName evidence="7">FAD-binding domain-containing protein</fullName>
    </recommendedName>
</protein>
<dbReference type="InterPro" id="IPR036188">
    <property type="entry name" value="FAD/NAD-bd_sf"/>
</dbReference>
<comment type="similarity">
    <text evidence="2">Belongs to the paxM FAD-dependent monooxygenase family.</text>
</comment>
<dbReference type="SUPFAM" id="SSF51905">
    <property type="entry name" value="FAD/NAD(P)-binding domain"/>
    <property type="match status" value="1"/>
</dbReference>
<dbReference type="GO" id="GO:0044550">
    <property type="term" value="P:secondary metabolite biosynthetic process"/>
    <property type="evidence" value="ECO:0007669"/>
    <property type="project" value="UniProtKB-ARBA"/>
</dbReference>
<feature type="domain" description="FAD-binding" evidence="7">
    <location>
        <begin position="8"/>
        <end position="371"/>
    </location>
</feature>
<comment type="cofactor">
    <cofactor evidence="1">
        <name>FAD</name>
        <dbReference type="ChEBI" id="CHEBI:57692"/>
    </cofactor>
</comment>
<dbReference type="AlphaFoldDB" id="A0A9N9UH71"/>
<keyword evidence="3" id="KW-0285">Flavoprotein</keyword>
<dbReference type="PANTHER" id="PTHR46720">
    <property type="entry name" value="HYDROXYLASE, PUTATIVE (AFU_ORTHOLOGUE AFUA_3G01460)-RELATED"/>
    <property type="match status" value="1"/>
</dbReference>
<evidence type="ECO:0000259" key="7">
    <source>
        <dbReference type="Pfam" id="PF01494"/>
    </source>
</evidence>
<dbReference type="Gene3D" id="3.50.50.60">
    <property type="entry name" value="FAD/NAD(P)-binding domain"/>
    <property type="match status" value="1"/>
</dbReference>
<dbReference type="GO" id="GO:0004497">
    <property type="term" value="F:monooxygenase activity"/>
    <property type="evidence" value="ECO:0007669"/>
    <property type="project" value="UniProtKB-KW"/>
</dbReference>
<keyword evidence="6" id="KW-0503">Monooxygenase</keyword>
<reference evidence="8" key="1">
    <citation type="submission" date="2021-10" db="EMBL/GenBank/DDBJ databases">
        <authorList>
            <person name="Piombo E."/>
        </authorList>
    </citation>
    <scope>NUCLEOTIDE SEQUENCE</scope>
</reference>
<dbReference type="FunFam" id="3.50.50.60:FF:000153">
    <property type="entry name" value="Salicylate hydroxylase, putative"/>
    <property type="match status" value="1"/>
</dbReference>